<dbReference type="EMBL" id="JAYMYQ010000008">
    <property type="protein sequence ID" value="KAK7315868.1"/>
    <property type="molecule type" value="Genomic_DNA"/>
</dbReference>
<evidence type="ECO:0000313" key="2">
    <source>
        <dbReference type="Proteomes" id="UP001367508"/>
    </source>
</evidence>
<gene>
    <name evidence="1" type="ORF">VNO77_34450</name>
</gene>
<evidence type="ECO:0000313" key="1">
    <source>
        <dbReference type="EMBL" id="KAK7315868.1"/>
    </source>
</evidence>
<accession>A0AAN9KGJ9</accession>
<sequence length="137" mass="16272">MVMTNLWSQILKDDALQVALMQRFLQTDSLDLLDPLLDLELRSSRKRRKFSRKLGKFQEQELLVFFGEAKEAQEHNMIVEIEARGKGFSSILQRCWSKIQWLVRKVYRQKFPDNFRSCVDLWMRYIAGLDENLIGES</sequence>
<name>A0AAN9KGJ9_CANGL</name>
<reference evidence="1 2" key="1">
    <citation type="submission" date="2024-01" db="EMBL/GenBank/DDBJ databases">
        <title>The genomes of 5 underutilized Papilionoideae crops provide insights into root nodulation and disease resistanc.</title>
        <authorList>
            <person name="Jiang F."/>
        </authorList>
    </citation>
    <scope>NUCLEOTIDE SEQUENCE [LARGE SCALE GENOMIC DNA]</scope>
    <source>
        <strain evidence="1">LVBAO_FW01</strain>
        <tissue evidence="1">Leaves</tissue>
    </source>
</reference>
<protein>
    <submittedName>
        <fullName evidence="1">Uncharacterized protein</fullName>
    </submittedName>
</protein>
<organism evidence="1 2">
    <name type="scientific">Canavalia gladiata</name>
    <name type="common">Sword bean</name>
    <name type="synonym">Dolichos gladiatus</name>
    <dbReference type="NCBI Taxonomy" id="3824"/>
    <lineage>
        <taxon>Eukaryota</taxon>
        <taxon>Viridiplantae</taxon>
        <taxon>Streptophyta</taxon>
        <taxon>Embryophyta</taxon>
        <taxon>Tracheophyta</taxon>
        <taxon>Spermatophyta</taxon>
        <taxon>Magnoliopsida</taxon>
        <taxon>eudicotyledons</taxon>
        <taxon>Gunneridae</taxon>
        <taxon>Pentapetalae</taxon>
        <taxon>rosids</taxon>
        <taxon>fabids</taxon>
        <taxon>Fabales</taxon>
        <taxon>Fabaceae</taxon>
        <taxon>Papilionoideae</taxon>
        <taxon>50 kb inversion clade</taxon>
        <taxon>NPAAA clade</taxon>
        <taxon>indigoferoid/millettioid clade</taxon>
        <taxon>Phaseoleae</taxon>
        <taxon>Canavalia</taxon>
    </lineage>
</organism>
<dbReference type="Proteomes" id="UP001367508">
    <property type="component" value="Unassembled WGS sequence"/>
</dbReference>
<keyword evidence="2" id="KW-1185">Reference proteome</keyword>
<comment type="caution">
    <text evidence="1">The sequence shown here is derived from an EMBL/GenBank/DDBJ whole genome shotgun (WGS) entry which is preliminary data.</text>
</comment>
<proteinExistence type="predicted"/>
<dbReference type="AlphaFoldDB" id="A0AAN9KGJ9"/>